<keyword evidence="2" id="KW-1185">Reference proteome</keyword>
<evidence type="ECO:0000313" key="2">
    <source>
        <dbReference type="Proteomes" id="UP001597010"/>
    </source>
</evidence>
<sequence>MKISEEQQEILSMPVCQLGASSGFVKKTQAMGFETLRQVTAKGWGALQQHEQFDYLWFNELVRLLEDCRLLHMLEKH</sequence>
<comment type="caution">
    <text evidence="1">The sequence shown here is derived from an EMBL/GenBank/DDBJ whole genome shotgun (WGS) entry which is preliminary data.</text>
</comment>
<proteinExistence type="predicted"/>
<organism evidence="1 2">
    <name type="scientific">Mucilaginibacter litoreus</name>
    <dbReference type="NCBI Taxonomy" id="1048221"/>
    <lineage>
        <taxon>Bacteria</taxon>
        <taxon>Pseudomonadati</taxon>
        <taxon>Bacteroidota</taxon>
        <taxon>Sphingobacteriia</taxon>
        <taxon>Sphingobacteriales</taxon>
        <taxon>Sphingobacteriaceae</taxon>
        <taxon>Mucilaginibacter</taxon>
    </lineage>
</organism>
<protein>
    <submittedName>
        <fullName evidence="1">Uncharacterized protein</fullName>
    </submittedName>
</protein>
<name>A0ABW3AYP4_9SPHI</name>
<gene>
    <name evidence="1" type="ORF">ACFQZX_17740</name>
</gene>
<dbReference type="Proteomes" id="UP001597010">
    <property type="component" value="Unassembled WGS sequence"/>
</dbReference>
<dbReference type="EMBL" id="JBHTHZ010000014">
    <property type="protein sequence ID" value="MFD0795469.1"/>
    <property type="molecule type" value="Genomic_DNA"/>
</dbReference>
<evidence type="ECO:0000313" key="1">
    <source>
        <dbReference type="EMBL" id="MFD0795469.1"/>
    </source>
</evidence>
<accession>A0ABW3AYP4</accession>
<reference evidence="2" key="1">
    <citation type="journal article" date="2019" name="Int. J. Syst. Evol. Microbiol.">
        <title>The Global Catalogue of Microorganisms (GCM) 10K type strain sequencing project: providing services to taxonomists for standard genome sequencing and annotation.</title>
        <authorList>
            <consortium name="The Broad Institute Genomics Platform"/>
            <consortium name="The Broad Institute Genome Sequencing Center for Infectious Disease"/>
            <person name="Wu L."/>
            <person name="Ma J."/>
        </authorList>
    </citation>
    <scope>NUCLEOTIDE SEQUENCE [LARGE SCALE GENOMIC DNA]</scope>
    <source>
        <strain evidence="2">CCUG 61484</strain>
    </source>
</reference>